<protein>
    <recommendedName>
        <fullName evidence="2">SPOR domain-containing protein</fullName>
    </recommendedName>
</protein>
<evidence type="ECO:0000259" key="2">
    <source>
        <dbReference type="PROSITE" id="PS51724"/>
    </source>
</evidence>
<feature type="region of interest" description="Disordered" evidence="1">
    <location>
        <begin position="71"/>
        <end position="132"/>
    </location>
</feature>
<reference evidence="3 4" key="1">
    <citation type="journal article" date="2017" name="Antonie Van Leeuwenhoek">
        <title>Rhizobium rhizosphaerae sp. nov., a novel species isolated from rice rhizosphere.</title>
        <authorList>
            <person name="Zhao J.J."/>
            <person name="Zhang J."/>
            <person name="Zhang R.J."/>
            <person name="Zhang C.W."/>
            <person name="Yin H.Q."/>
            <person name="Zhang X.X."/>
        </authorList>
    </citation>
    <scope>NUCLEOTIDE SEQUENCE [LARGE SCALE GENOMIC DNA]</scope>
    <source>
        <strain evidence="3 4">S18K6</strain>
    </source>
</reference>
<accession>A0AAV3V0D3</accession>
<dbReference type="InterPro" id="IPR007730">
    <property type="entry name" value="SPOR-like_dom"/>
</dbReference>
<dbReference type="EMBL" id="BAEM01000034">
    <property type="protein sequence ID" value="GAC10678.1"/>
    <property type="molecule type" value="Genomic_DNA"/>
</dbReference>
<name>A0AAV3V0D3_9ALTE</name>
<comment type="caution">
    <text evidence="3">The sequence shown here is derived from an EMBL/GenBank/DDBJ whole genome shotgun (WGS) entry which is preliminary data.</text>
</comment>
<organism evidence="3 4">
    <name type="scientific">Paraglaciecola chathamensis S18K6</name>
    <dbReference type="NCBI Taxonomy" id="1127672"/>
    <lineage>
        <taxon>Bacteria</taxon>
        <taxon>Pseudomonadati</taxon>
        <taxon>Pseudomonadota</taxon>
        <taxon>Gammaproteobacteria</taxon>
        <taxon>Alteromonadales</taxon>
        <taxon>Alteromonadaceae</taxon>
        <taxon>Paraglaciecola</taxon>
    </lineage>
</organism>
<gene>
    <name evidence="3" type="ORF">GCHA_2735</name>
</gene>
<dbReference type="Proteomes" id="UP000006320">
    <property type="component" value="Unassembled WGS sequence"/>
</dbReference>
<evidence type="ECO:0000256" key="1">
    <source>
        <dbReference type="SAM" id="MobiDB-lite"/>
    </source>
</evidence>
<dbReference type="InterPro" id="IPR036680">
    <property type="entry name" value="SPOR-like_sf"/>
</dbReference>
<sequence>MLLNGCSSAPKPQIAEVPNGLSAQEFHDTMAEFERMKPSLQRLAALEPELKALIAQLNQIAQAAEAQEKIDEDTRLQAEEKVESSAQTAKSNKINPMPDKVAKAPQNAKRSITTQGSDEAENVNDSAPAPIQVKPPMGQYTLQLSAVTDKNKLLTSWRTLQKSYSPELNNRQAIYQEVVLSGVTYYRIKAGFYSTEKLAKQGCSTLKKLGANCIVSNSSGLNVI</sequence>
<feature type="compositionally biased region" description="Basic and acidic residues" evidence="1">
    <location>
        <begin position="71"/>
        <end position="83"/>
    </location>
</feature>
<evidence type="ECO:0000313" key="3">
    <source>
        <dbReference type="EMBL" id="GAC10678.1"/>
    </source>
</evidence>
<feature type="compositionally biased region" description="Polar residues" evidence="1">
    <location>
        <begin position="108"/>
        <end position="117"/>
    </location>
</feature>
<dbReference type="AlphaFoldDB" id="A0AAV3V0D3"/>
<evidence type="ECO:0000313" key="4">
    <source>
        <dbReference type="Proteomes" id="UP000006320"/>
    </source>
</evidence>
<dbReference type="Pfam" id="PF05036">
    <property type="entry name" value="SPOR"/>
    <property type="match status" value="1"/>
</dbReference>
<dbReference type="RefSeq" id="WP_007988838.1">
    <property type="nucleotide sequence ID" value="NZ_BAEM01000034.1"/>
</dbReference>
<feature type="compositionally biased region" description="Polar residues" evidence="1">
    <location>
        <begin position="84"/>
        <end position="94"/>
    </location>
</feature>
<proteinExistence type="predicted"/>
<feature type="domain" description="SPOR" evidence="2">
    <location>
        <begin position="134"/>
        <end position="224"/>
    </location>
</feature>
<dbReference type="GO" id="GO:0042834">
    <property type="term" value="F:peptidoglycan binding"/>
    <property type="evidence" value="ECO:0007669"/>
    <property type="project" value="InterPro"/>
</dbReference>
<dbReference type="PROSITE" id="PS51724">
    <property type="entry name" value="SPOR"/>
    <property type="match status" value="1"/>
</dbReference>
<dbReference type="Gene3D" id="3.30.70.1070">
    <property type="entry name" value="Sporulation related repeat"/>
    <property type="match status" value="1"/>
</dbReference>